<name>A0ABS0YKR4_9BACT</name>
<feature type="transmembrane region" description="Helical" evidence="1">
    <location>
        <begin position="98"/>
        <end position="121"/>
    </location>
</feature>
<keyword evidence="3" id="KW-1185">Reference proteome</keyword>
<feature type="transmembrane region" description="Helical" evidence="1">
    <location>
        <begin position="20"/>
        <end position="53"/>
    </location>
</feature>
<keyword evidence="1" id="KW-0472">Membrane</keyword>
<comment type="caution">
    <text evidence="2">The sequence shown here is derived from an EMBL/GenBank/DDBJ whole genome shotgun (WGS) entry which is preliminary data.</text>
</comment>
<dbReference type="Pfam" id="PF06961">
    <property type="entry name" value="DUF1294"/>
    <property type="match status" value="1"/>
</dbReference>
<dbReference type="EMBL" id="JAEMHL010000016">
    <property type="protein sequence ID" value="MBJ6752464.1"/>
    <property type="molecule type" value="Genomic_DNA"/>
</dbReference>
<keyword evidence="1" id="KW-1133">Transmembrane helix</keyword>
<proteinExistence type="predicted"/>
<gene>
    <name evidence="2" type="ORF">JFN91_19795</name>
</gene>
<sequence>MGYAEAREYRKPPCSLWGPASLLLLAALVQLGLFPAVLLYGYLLASVAAFLLYVLDKQAAGAGRRRIRERTLHLAALCCGWPGAVLAQRLLHHKTQKGSFLVVFRLTVLANAAALALYGWARKGG</sequence>
<reference evidence="2 3" key="1">
    <citation type="submission" date="2020-12" db="EMBL/GenBank/DDBJ databases">
        <title>Geomonas sp. Red421, isolated from paddy soil.</title>
        <authorList>
            <person name="Xu Z."/>
            <person name="Zhang Z."/>
            <person name="Masuda Y."/>
            <person name="Itoh H."/>
            <person name="Senoo K."/>
        </authorList>
    </citation>
    <scope>NUCLEOTIDE SEQUENCE [LARGE SCALE GENOMIC DNA]</scope>
    <source>
        <strain evidence="2 3">Red421</strain>
    </source>
</reference>
<keyword evidence="1" id="KW-0812">Transmembrane</keyword>
<organism evidence="2 3">
    <name type="scientific">Geomonas anaerohicana</name>
    <dbReference type="NCBI Taxonomy" id="2798583"/>
    <lineage>
        <taxon>Bacteria</taxon>
        <taxon>Pseudomonadati</taxon>
        <taxon>Thermodesulfobacteriota</taxon>
        <taxon>Desulfuromonadia</taxon>
        <taxon>Geobacterales</taxon>
        <taxon>Geobacteraceae</taxon>
        <taxon>Geomonas</taxon>
    </lineage>
</organism>
<protein>
    <submittedName>
        <fullName evidence="2">DUF1294 domain-containing protein</fullName>
    </submittedName>
</protein>
<dbReference type="Proteomes" id="UP000614714">
    <property type="component" value="Unassembled WGS sequence"/>
</dbReference>
<evidence type="ECO:0000313" key="3">
    <source>
        <dbReference type="Proteomes" id="UP000614714"/>
    </source>
</evidence>
<dbReference type="InterPro" id="IPR010718">
    <property type="entry name" value="DUF1294"/>
</dbReference>
<accession>A0ABS0YKR4</accession>
<evidence type="ECO:0000256" key="1">
    <source>
        <dbReference type="SAM" id="Phobius"/>
    </source>
</evidence>
<evidence type="ECO:0000313" key="2">
    <source>
        <dbReference type="EMBL" id="MBJ6752464.1"/>
    </source>
</evidence>